<accession>A0A1X7NVW4</accession>
<feature type="region of interest" description="Disordered" evidence="3">
    <location>
        <begin position="33"/>
        <end position="56"/>
    </location>
</feature>
<keyword evidence="6" id="KW-0413">Isomerase</keyword>
<organism evidence="6 7">
    <name type="scientific">Mesorhizobium australicum</name>
    <dbReference type="NCBI Taxonomy" id="536018"/>
    <lineage>
        <taxon>Bacteria</taxon>
        <taxon>Pseudomonadati</taxon>
        <taxon>Pseudomonadota</taxon>
        <taxon>Alphaproteobacteria</taxon>
        <taxon>Hyphomicrobiales</taxon>
        <taxon>Phyllobacteriaceae</taxon>
        <taxon>Mesorhizobium</taxon>
    </lineage>
</organism>
<dbReference type="SUPFAM" id="SSF52833">
    <property type="entry name" value="Thioredoxin-like"/>
    <property type="match status" value="1"/>
</dbReference>
<evidence type="ECO:0000256" key="1">
    <source>
        <dbReference type="ARBA" id="ARBA00003565"/>
    </source>
</evidence>
<dbReference type="InterPro" id="IPR013766">
    <property type="entry name" value="Thioredoxin_domain"/>
</dbReference>
<dbReference type="PANTHER" id="PTHR13887">
    <property type="entry name" value="GLUTATHIONE S-TRANSFERASE KAPPA"/>
    <property type="match status" value="1"/>
</dbReference>
<dbReference type="InterPro" id="IPR012336">
    <property type="entry name" value="Thioredoxin-like_fold"/>
</dbReference>
<dbReference type="GO" id="GO:0016853">
    <property type="term" value="F:isomerase activity"/>
    <property type="evidence" value="ECO:0007669"/>
    <property type="project" value="UniProtKB-KW"/>
</dbReference>
<gene>
    <name evidence="6" type="ORF">SAMN02982922_2574</name>
</gene>
<sequence length="241" mass="26045">MSFSMRRRDVLLSLGAVSAVALLAACSDDAPKQQAAGEQPATPATPATPSKPAVAAPAAQGSVDMAKLLEAGSLPEQMLGKADAPVTIVEYASMTCPHCAHFHETTLPEIKTKYIDTGKARLIMREFPFDPRAEAGFMLARCSNDKYFPMIDVLFKQQNNWVRAQDAQSALLQISKLAGFSQESFNACLTNQKLLDDIRAVRTRGADEFKVDSTPTFFINGDKYAGALTVDELSAIIDAKL</sequence>
<dbReference type="Pfam" id="PF13462">
    <property type="entry name" value="Thioredoxin_4"/>
    <property type="match status" value="1"/>
</dbReference>
<dbReference type="CDD" id="cd02972">
    <property type="entry name" value="DsbA_family"/>
    <property type="match status" value="1"/>
</dbReference>
<dbReference type="OrthoDB" id="8478320at2"/>
<name>A0A1X7NVW4_9HYPH</name>
<reference evidence="6 7" key="1">
    <citation type="submission" date="2017-04" db="EMBL/GenBank/DDBJ databases">
        <authorList>
            <person name="Afonso C.L."/>
            <person name="Miller P.J."/>
            <person name="Scott M.A."/>
            <person name="Spackman E."/>
            <person name="Goraichik I."/>
            <person name="Dimitrov K.M."/>
            <person name="Suarez D.L."/>
            <person name="Swayne D.E."/>
        </authorList>
    </citation>
    <scope>NUCLEOTIDE SEQUENCE [LARGE SCALE GENOMIC DNA]</scope>
    <source>
        <strain evidence="6 7">B5P</strain>
    </source>
</reference>
<evidence type="ECO:0000256" key="4">
    <source>
        <dbReference type="SAM" id="SignalP"/>
    </source>
</evidence>
<protein>
    <submittedName>
        <fullName evidence="6">Protein-disulfide isomerase</fullName>
    </submittedName>
</protein>
<feature type="signal peptide" evidence="4">
    <location>
        <begin position="1"/>
        <end position="24"/>
    </location>
</feature>
<dbReference type="Gene3D" id="3.40.30.10">
    <property type="entry name" value="Glutaredoxin"/>
    <property type="match status" value="1"/>
</dbReference>
<keyword evidence="7" id="KW-1185">Reference proteome</keyword>
<comment type="function">
    <text evidence="1">May be required for disulfide bond formation in some proteins.</text>
</comment>
<comment type="similarity">
    <text evidence="2">Belongs to the thioredoxin family. DsbA subfamily.</text>
</comment>
<keyword evidence="4" id="KW-0732">Signal</keyword>
<evidence type="ECO:0000313" key="7">
    <source>
        <dbReference type="Proteomes" id="UP000193083"/>
    </source>
</evidence>
<dbReference type="InterPro" id="IPR036249">
    <property type="entry name" value="Thioredoxin-like_sf"/>
</dbReference>
<dbReference type="AlphaFoldDB" id="A0A1X7NVW4"/>
<dbReference type="EMBL" id="FXBL01000004">
    <property type="protein sequence ID" value="SMH41445.1"/>
    <property type="molecule type" value="Genomic_DNA"/>
</dbReference>
<dbReference type="PROSITE" id="PS51257">
    <property type="entry name" value="PROKAR_LIPOPROTEIN"/>
    <property type="match status" value="1"/>
</dbReference>
<feature type="chain" id="PRO_5013253887" evidence="4">
    <location>
        <begin position="25"/>
        <end position="241"/>
    </location>
</feature>
<dbReference type="PROSITE" id="PS51352">
    <property type="entry name" value="THIOREDOXIN_2"/>
    <property type="match status" value="1"/>
</dbReference>
<dbReference type="InterPro" id="IPR006311">
    <property type="entry name" value="TAT_signal"/>
</dbReference>
<evidence type="ECO:0000259" key="5">
    <source>
        <dbReference type="PROSITE" id="PS51352"/>
    </source>
</evidence>
<evidence type="ECO:0000313" key="6">
    <source>
        <dbReference type="EMBL" id="SMH41445.1"/>
    </source>
</evidence>
<dbReference type="PANTHER" id="PTHR13887:SF56">
    <property type="entry name" value="THIOREDOXIN-LIKE REDUCTASE RV2466C"/>
    <property type="match status" value="1"/>
</dbReference>
<proteinExistence type="inferred from homology"/>
<evidence type="ECO:0000256" key="3">
    <source>
        <dbReference type="SAM" id="MobiDB-lite"/>
    </source>
</evidence>
<feature type="domain" description="Thioredoxin" evidence="5">
    <location>
        <begin position="45"/>
        <end position="241"/>
    </location>
</feature>
<evidence type="ECO:0000256" key="2">
    <source>
        <dbReference type="ARBA" id="ARBA00005791"/>
    </source>
</evidence>
<dbReference type="PROSITE" id="PS51318">
    <property type="entry name" value="TAT"/>
    <property type="match status" value="1"/>
</dbReference>
<dbReference type="RefSeq" id="WP_085464507.1">
    <property type="nucleotide sequence ID" value="NZ_FXBL01000004.1"/>
</dbReference>
<dbReference type="Proteomes" id="UP000193083">
    <property type="component" value="Unassembled WGS sequence"/>
</dbReference>